<sequence length="123" mass="13137">MIGYVTVGVSNMDKAKAFYSELLADLGAKVLMDMGRIAFIGSTMDAPMLSVCIPYDENDPSPGNGNMIAINPGSKEKVDALYLKAIALGASSEGEPGQRVPDVFYGAYIRDPDGNKIAFYEFG</sequence>
<accession>A0A011P741</accession>
<dbReference type="InterPro" id="IPR037523">
    <property type="entry name" value="VOC_core"/>
</dbReference>
<dbReference type="InterPro" id="IPR004360">
    <property type="entry name" value="Glyas_Fos-R_dOase_dom"/>
</dbReference>
<evidence type="ECO:0000313" key="2">
    <source>
        <dbReference type="EMBL" id="EXI90788.1"/>
    </source>
</evidence>
<dbReference type="PANTHER" id="PTHR35006">
    <property type="entry name" value="GLYOXALASE FAMILY PROTEIN (AFU_ORTHOLOGUE AFUA_5G14830)"/>
    <property type="match status" value="1"/>
</dbReference>
<reference evidence="2" key="1">
    <citation type="submission" date="2014-02" db="EMBL/GenBank/DDBJ databases">
        <title>Expanding our view of genomic diversity in Candidatus Accumulibacter clades.</title>
        <authorList>
            <person name="Skennerton C.T."/>
            <person name="Barr J.J."/>
            <person name="Slater F.R."/>
            <person name="Bond P.L."/>
            <person name="Tyson G.W."/>
        </authorList>
    </citation>
    <scope>NUCLEOTIDE SEQUENCE [LARGE SCALE GENOMIC DNA]</scope>
</reference>
<dbReference type="PROSITE" id="PS51819">
    <property type="entry name" value="VOC"/>
    <property type="match status" value="1"/>
</dbReference>
<dbReference type="InterPro" id="IPR029068">
    <property type="entry name" value="Glyas_Bleomycin-R_OHBP_Dase"/>
</dbReference>
<keyword evidence="3" id="KW-1185">Reference proteome</keyword>
<dbReference type="Pfam" id="PF00903">
    <property type="entry name" value="Glyoxalase"/>
    <property type="match status" value="1"/>
</dbReference>
<dbReference type="STRING" id="1454004.AW11_00646"/>
<organism evidence="2 3">
    <name type="scientific">Accumulibacter regalis</name>
    <dbReference type="NCBI Taxonomy" id="522306"/>
    <lineage>
        <taxon>Bacteria</taxon>
        <taxon>Pseudomonadati</taxon>
        <taxon>Pseudomonadota</taxon>
        <taxon>Betaproteobacteria</taxon>
        <taxon>Candidatus Accumulibacter</taxon>
    </lineage>
</organism>
<dbReference type="CDD" id="cd07262">
    <property type="entry name" value="VOC_like"/>
    <property type="match status" value="1"/>
</dbReference>
<dbReference type="AlphaFoldDB" id="A0A011P741"/>
<gene>
    <name evidence="2" type="ORF">AW11_00646</name>
</gene>
<dbReference type="PANTHER" id="PTHR35006:SF1">
    <property type="entry name" value="BLL2941 PROTEIN"/>
    <property type="match status" value="1"/>
</dbReference>
<evidence type="ECO:0000259" key="1">
    <source>
        <dbReference type="PROSITE" id="PS51819"/>
    </source>
</evidence>
<protein>
    <submittedName>
        <fullName evidence="2">Lactoylglutathione lyase</fullName>
    </submittedName>
</protein>
<proteinExistence type="predicted"/>
<keyword evidence="2" id="KW-0456">Lyase</keyword>
<comment type="caution">
    <text evidence="2">The sequence shown here is derived from an EMBL/GenBank/DDBJ whole genome shotgun (WGS) entry which is preliminary data.</text>
</comment>
<name>A0A011P741_ACCRE</name>
<dbReference type="EMBL" id="JEMY01000004">
    <property type="protein sequence ID" value="EXI90788.1"/>
    <property type="molecule type" value="Genomic_DNA"/>
</dbReference>
<dbReference type="GO" id="GO:0016829">
    <property type="term" value="F:lyase activity"/>
    <property type="evidence" value="ECO:0007669"/>
    <property type="project" value="UniProtKB-KW"/>
</dbReference>
<feature type="domain" description="VOC" evidence="1">
    <location>
        <begin position="1"/>
        <end position="122"/>
    </location>
</feature>
<evidence type="ECO:0000313" key="3">
    <source>
        <dbReference type="Proteomes" id="UP000022141"/>
    </source>
</evidence>
<dbReference type="PATRIC" id="fig|1454004.3.peg.671"/>
<dbReference type="eggNOG" id="COG0346">
    <property type="taxonomic scope" value="Bacteria"/>
</dbReference>
<dbReference type="Gene3D" id="3.10.180.10">
    <property type="entry name" value="2,3-Dihydroxybiphenyl 1,2-Dioxygenase, domain 1"/>
    <property type="match status" value="1"/>
</dbReference>
<dbReference type="Proteomes" id="UP000022141">
    <property type="component" value="Unassembled WGS sequence"/>
</dbReference>
<dbReference type="SUPFAM" id="SSF54593">
    <property type="entry name" value="Glyoxalase/Bleomycin resistance protein/Dihydroxybiphenyl dioxygenase"/>
    <property type="match status" value="1"/>
</dbReference>